<dbReference type="PROSITE" id="PS50076">
    <property type="entry name" value="DNAJ_2"/>
    <property type="match status" value="1"/>
</dbReference>
<evidence type="ECO:0000256" key="4">
    <source>
        <dbReference type="ARBA" id="ARBA00022833"/>
    </source>
</evidence>
<feature type="compositionally biased region" description="Polar residues" evidence="6">
    <location>
        <begin position="1771"/>
        <end position="1794"/>
    </location>
</feature>
<dbReference type="Pfam" id="PF00684">
    <property type="entry name" value="DnaJ_CXXCXGXG"/>
    <property type="match status" value="1"/>
</dbReference>
<keyword evidence="4 5" id="KW-0862">Zinc</keyword>
<dbReference type="FunFam" id="2.10.230.10:FF:000001">
    <property type="entry name" value="DnaJ subfamily A member 2"/>
    <property type="match status" value="1"/>
</dbReference>
<feature type="compositionally biased region" description="Low complexity" evidence="6">
    <location>
        <begin position="1214"/>
        <end position="1229"/>
    </location>
</feature>
<feature type="domain" description="J" evidence="7">
    <location>
        <begin position="6"/>
        <end position="68"/>
    </location>
</feature>
<feature type="compositionally biased region" description="Low complexity" evidence="6">
    <location>
        <begin position="798"/>
        <end position="812"/>
    </location>
</feature>
<dbReference type="InterPro" id="IPR001623">
    <property type="entry name" value="DnaJ_domain"/>
</dbReference>
<dbReference type="GO" id="GO:0051082">
    <property type="term" value="F:unfolded protein binding"/>
    <property type="evidence" value="ECO:0007669"/>
    <property type="project" value="InterPro"/>
</dbReference>
<feature type="region of interest" description="Disordered" evidence="6">
    <location>
        <begin position="1184"/>
        <end position="1229"/>
    </location>
</feature>
<keyword evidence="11" id="KW-1185">Reference proteome</keyword>
<feature type="compositionally biased region" description="Polar residues" evidence="6">
    <location>
        <begin position="1184"/>
        <end position="1197"/>
    </location>
</feature>
<feature type="region of interest" description="Disordered" evidence="6">
    <location>
        <begin position="1882"/>
        <end position="1925"/>
    </location>
</feature>
<dbReference type="GO" id="GO:0005524">
    <property type="term" value="F:ATP binding"/>
    <property type="evidence" value="ECO:0007669"/>
    <property type="project" value="InterPro"/>
</dbReference>
<gene>
    <name evidence="10" type="ORF">CLUMA_CG008588</name>
</gene>
<dbReference type="Proteomes" id="UP000183832">
    <property type="component" value="Unassembled WGS sequence"/>
</dbReference>
<dbReference type="InterPro" id="IPR001739">
    <property type="entry name" value="Methyl_CpG_DNA-bd"/>
</dbReference>
<feature type="compositionally biased region" description="Polar residues" evidence="6">
    <location>
        <begin position="1642"/>
        <end position="1660"/>
    </location>
</feature>
<feature type="region of interest" description="Disordered" evidence="6">
    <location>
        <begin position="794"/>
        <end position="827"/>
    </location>
</feature>
<dbReference type="InterPro" id="IPR000313">
    <property type="entry name" value="PWWP_dom"/>
</dbReference>
<dbReference type="Gene3D" id="1.10.287.110">
    <property type="entry name" value="DnaJ domain"/>
    <property type="match status" value="1"/>
</dbReference>
<dbReference type="SMART" id="SM00271">
    <property type="entry name" value="DnaJ"/>
    <property type="match status" value="1"/>
</dbReference>
<feature type="compositionally biased region" description="Acidic residues" evidence="6">
    <location>
        <begin position="1726"/>
        <end position="1739"/>
    </location>
</feature>
<name>A0A1J1I838_9DIPT</name>
<dbReference type="HAMAP" id="MF_01152">
    <property type="entry name" value="DnaJ"/>
    <property type="match status" value="1"/>
</dbReference>
<evidence type="ECO:0000313" key="10">
    <source>
        <dbReference type="EMBL" id="CRK95110.1"/>
    </source>
</evidence>
<feature type="region of interest" description="Disordered" evidence="6">
    <location>
        <begin position="1696"/>
        <end position="1794"/>
    </location>
</feature>
<dbReference type="SUPFAM" id="SSF49493">
    <property type="entry name" value="HSP40/DnaJ peptide-binding domain"/>
    <property type="match status" value="2"/>
</dbReference>
<dbReference type="CDD" id="cd06257">
    <property type="entry name" value="DnaJ"/>
    <property type="match status" value="1"/>
</dbReference>
<evidence type="ECO:0000259" key="8">
    <source>
        <dbReference type="PROSITE" id="PS50812"/>
    </source>
</evidence>
<dbReference type="CDD" id="cd10719">
    <property type="entry name" value="DnaJ_zf"/>
    <property type="match status" value="1"/>
</dbReference>
<dbReference type="SUPFAM" id="SSF46565">
    <property type="entry name" value="Chaperone J-domain"/>
    <property type="match status" value="1"/>
</dbReference>
<protein>
    <submittedName>
        <fullName evidence="10">CLUMA_CG008588, isoform A</fullName>
    </submittedName>
</protein>
<dbReference type="InterPro" id="IPR044713">
    <property type="entry name" value="DNJA1/2-like"/>
</dbReference>
<feature type="compositionally biased region" description="Polar residues" evidence="6">
    <location>
        <begin position="813"/>
        <end position="827"/>
    </location>
</feature>
<feature type="domain" description="PWWP" evidence="8">
    <location>
        <begin position="1797"/>
        <end position="1854"/>
    </location>
</feature>
<feature type="region of interest" description="Disordered" evidence="6">
    <location>
        <begin position="1585"/>
        <end position="1660"/>
    </location>
</feature>
<keyword evidence="3 5" id="KW-0863">Zinc-finger</keyword>
<dbReference type="InterPro" id="IPR002939">
    <property type="entry name" value="DnaJ_C"/>
</dbReference>
<feature type="zinc finger region" description="CR-type" evidence="5">
    <location>
        <begin position="124"/>
        <end position="208"/>
    </location>
</feature>
<feature type="compositionally biased region" description="Basic and acidic residues" evidence="6">
    <location>
        <begin position="1701"/>
        <end position="1725"/>
    </location>
</feature>
<feature type="domain" description="CR-type" evidence="9">
    <location>
        <begin position="124"/>
        <end position="208"/>
    </location>
</feature>
<evidence type="ECO:0000256" key="6">
    <source>
        <dbReference type="SAM" id="MobiDB-lite"/>
    </source>
</evidence>
<dbReference type="Gene3D" id="2.30.30.140">
    <property type="match status" value="1"/>
</dbReference>
<dbReference type="FunFam" id="1.10.287.110:FF:000014">
    <property type="entry name" value="dnaJ homolog subfamily A member 1"/>
    <property type="match status" value="1"/>
</dbReference>
<dbReference type="GO" id="GO:0030544">
    <property type="term" value="F:Hsp70 protein binding"/>
    <property type="evidence" value="ECO:0007669"/>
    <property type="project" value="InterPro"/>
</dbReference>
<evidence type="ECO:0000313" key="11">
    <source>
        <dbReference type="Proteomes" id="UP000183832"/>
    </source>
</evidence>
<sequence length="1925" mass="212883">MVKETGYYDILGVKPNCSIDDLKKAYRKLALKYHPDKNPNEGEKFKQISMAYEVLSDEEKRQIYDEGGEAAIKKGGSGGGGFHSPMDIFDVFFGGGFGGGRQRERKGKDLVHQMQVSLEEIYNGAVRKLALQKSVICEKCEGRGGKKGAVETCGTCKGKGVEVKIQQIMPGFVQKHEQICRVCQGQGEVINAKDRCKTCNGKKTVRDRKILEVHVEKGMLDGQRIVFSGEGDQEPDLQPGDIIIVLDVKKHPIFQFGNHGCDLAMVMDLQLVESLCGFQKVIKTLDGRDLVVTSLPGEVVKDKEIKCIMGEGLPEYKNPFEKGRLIVQFNVVFPASIPMEIVPALEQCLPPRPYVEIPINAEECNLTDYDPNASSQRRHHEAYDDDDDRYHRANSVKTKTNCDAVKSGHFISKQIINSRTSNAIKNANHGAKLNKIQEPVVFKQEPITSPLKQESSLSSEDFHSQKLCDVQKVLKQEQELQKNIYQSNNAPGWLRVNHNNKVIYISPSGIGLASLKQVKDYLLTRGTCKCGLPFPLRVELFFNFNTEVPTVPLKTPIESIKFDPNCQHRKRLTSNQTAAQNQTDIKRGKIESNTKRVTGECLLPSYVTSASSKVINQNTTNNTVMIVNNSGLTSSNVQPQIIQSKPQQVTFQQQRPQQQQFVQHDPTTGANVVMRIIKDDSVESDGVKLPPWKKNSINQQKNIQPTQILSSGIPIFQINGQNVIAIDQNNQQFQIQQPQQIQIIEQKCDGNEIAQWSTGEGKIGKTIIRRRPTFKEDPTGYLNQQTALLHNTITTLHSPDGSSSTTSSASPALQETSSENFQKSQRQQFLQYMRSSPVTSLGGQTLTHMPNGVVQIQQNCDIKPLQAKPMMIQEQMKYVRQNPKGRPPKNPQTIAKRLVAMSQESPVSSTSAGSGMKIIKSNTPDISSSSHTPDAVTETIVQSSTYDNAEFVKLARTASTQELIRTSSMTQVVAGKAITNITAAASGNIVRKAPPTMTMMKKPQQTSSIIGQVKSNGNVAGNQQIMMTSNGQQFVVVPSNNAPQQQPQNIMLNNNSLLQQLQSTNANSQRLVQGPNGNFIIQTSTGNVLTNPITGGNFIVSNNQSMNPLIIQNGQIIQNTGNLMSPKGNILLSTAGNGSTGKTILTNGNQLTSPLMTQQTVLINGIPSQVMMPATQTIIQDNSIVQHQQQQARTPQISPEKKKGRKRKIPLPESQQQQVSNIQQQNQQTTVTTVPQQSGMIQVTPQGFQLASPNIIVQNKPQQPQQPQQIILQNGQTLIQQPMNLLGGQQLMLPSGHFPVMMTPDGNSIVQFQNPTTFNNIIQTPQGMMIRAPIQQQPQQQQQAQKTIITSNGQQFIVNQGGQMNQVFNTPMGFILQTQQQNQQHQQHQIINTQQPIMMQSSGMNQPQIITQSTSGVGGQSALIGQQTQFITQQTDGKANNSNSSQRKIIHHQKVQQQKFYPQMIKSPRVKSSIQTIVQEIEQLEDDEEEVMIADDDEQEEVCEEIEQEEQEMFFDSDKPDMIQELHHGSQQVLHHSMTGDGQCGIMNIDDITIEMDEINDLNEYLNAIDEEDNRMAQMGMSSLQQFANSPPDTTTHSPRSPIHATSEKSNGSSDSTNMVQFVSSSEPDSNSNVVSPEAIDSQMSPPQNQIQYSAGNSQPMFKLPMDPKATSKSPMTTNIMSQNHLNILMDRSQKSPLMRPDSHESASSDHRSESPFDEMSSKLIDDDDDEIENDDEDVTEKKSDFDLLKESPPVNTIKPVATDVIESEDSLSGSPNSPLPTTNSTGESQSNSNFKVGDLIWGATRGCDAWPGKIVNGPDGEPTSSDCVWVKWFGGRQNTEMVLCSTLKSLSDGLEAHHAAQKDTRKGRKLNSHLERAIQKAMTELDKQSNPSTSKGISEKKSVTSSLKSSKTKLIKIAPAPDKK</sequence>
<evidence type="ECO:0000256" key="2">
    <source>
        <dbReference type="ARBA" id="ARBA00022737"/>
    </source>
</evidence>
<dbReference type="InterPro" id="IPR012724">
    <property type="entry name" value="DnaJ"/>
</dbReference>
<dbReference type="InterPro" id="IPR036869">
    <property type="entry name" value="J_dom_sf"/>
</dbReference>
<dbReference type="STRING" id="568069.A0A1J1I838"/>
<dbReference type="PRINTS" id="PR00625">
    <property type="entry name" value="JDOMAIN"/>
</dbReference>
<dbReference type="OrthoDB" id="550424at2759"/>
<dbReference type="PROSITE" id="PS00636">
    <property type="entry name" value="DNAJ_1"/>
    <property type="match status" value="1"/>
</dbReference>
<dbReference type="Pfam" id="PF00855">
    <property type="entry name" value="PWWP"/>
    <property type="match status" value="1"/>
</dbReference>
<keyword evidence="1 5" id="KW-0479">Metal-binding</keyword>
<reference evidence="10 11" key="1">
    <citation type="submission" date="2015-04" db="EMBL/GenBank/DDBJ databases">
        <authorList>
            <person name="Syromyatnikov M.Y."/>
            <person name="Popov V.N."/>
        </authorList>
    </citation>
    <scope>NUCLEOTIDE SEQUENCE [LARGE SCALE GENOMIC DNA]</scope>
</reference>
<dbReference type="InterPro" id="IPR008971">
    <property type="entry name" value="HSP40/DnaJ_pept-bd"/>
</dbReference>
<dbReference type="PROSITE" id="PS51188">
    <property type="entry name" value="ZF_CR"/>
    <property type="match status" value="1"/>
</dbReference>
<dbReference type="SMART" id="SM00391">
    <property type="entry name" value="MBD"/>
    <property type="match status" value="1"/>
</dbReference>
<evidence type="ECO:0000256" key="1">
    <source>
        <dbReference type="ARBA" id="ARBA00022723"/>
    </source>
</evidence>
<keyword evidence="2" id="KW-0677">Repeat</keyword>
<dbReference type="Pfam" id="PF01556">
    <property type="entry name" value="DnaJ_C"/>
    <property type="match status" value="1"/>
</dbReference>
<dbReference type="GO" id="GO:0006457">
    <property type="term" value="P:protein folding"/>
    <property type="evidence" value="ECO:0007669"/>
    <property type="project" value="InterPro"/>
</dbReference>
<dbReference type="InterPro" id="IPR001305">
    <property type="entry name" value="HSP_DnaJ_Cys-rich_dom"/>
</dbReference>
<dbReference type="Gene3D" id="2.10.230.10">
    <property type="entry name" value="Heat shock protein DnaJ, cysteine-rich domain"/>
    <property type="match status" value="1"/>
</dbReference>
<evidence type="ECO:0000259" key="7">
    <source>
        <dbReference type="PROSITE" id="PS50076"/>
    </source>
</evidence>
<evidence type="ECO:0000259" key="9">
    <source>
        <dbReference type="PROSITE" id="PS51188"/>
    </source>
</evidence>
<dbReference type="CDD" id="cd20141">
    <property type="entry name" value="PWWP_MBD5"/>
    <property type="match status" value="1"/>
</dbReference>
<dbReference type="SUPFAM" id="SSF63748">
    <property type="entry name" value="Tudor/PWWP/MBT"/>
    <property type="match status" value="1"/>
</dbReference>
<feature type="compositionally biased region" description="Polar residues" evidence="6">
    <location>
        <begin position="1585"/>
        <end position="1599"/>
    </location>
</feature>
<dbReference type="GO" id="GO:0008270">
    <property type="term" value="F:zinc ion binding"/>
    <property type="evidence" value="ECO:0007669"/>
    <property type="project" value="UniProtKB-KW"/>
</dbReference>
<organism evidence="10 11">
    <name type="scientific">Clunio marinus</name>
    <dbReference type="NCBI Taxonomy" id="568069"/>
    <lineage>
        <taxon>Eukaryota</taxon>
        <taxon>Metazoa</taxon>
        <taxon>Ecdysozoa</taxon>
        <taxon>Arthropoda</taxon>
        <taxon>Hexapoda</taxon>
        <taxon>Insecta</taxon>
        <taxon>Pterygota</taxon>
        <taxon>Neoptera</taxon>
        <taxon>Endopterygota</taxon>
        <taxon>Diptera</taxon>
        <taxon>Nematocera</taxon>
        <taxon>Chironomoidea</taxon>
        <taxon>Chironomidae</taxon>
        <taxon>Clunio</taxon>
    </lineage>
</organism>
<feature type="compositionally biased region" description="Polar residues" evidence="6">
    <location>
        <begin position="1608"/>
        <end position="1635"/>
    </location>
</feature>
<dbReference type="EMBL" id="CVRI01000040">
    <property type="protein sequence ID" value="CRK95110.1"/>
    <property type="molecule type" value="Genomic_DNA"/>
</dbReference>
<dbReference type="GO" id="GO:0009408">
    <property type="term" value="P:response to heat"/>
    <property type="evidence" value="ECO:0007669"/>
    <property type="project" value="InterPro"/>
</dbReference>
<dbReference type="CDD" id="cd10747">
    <property type="entry name" value="DnaJ_C"/>
    <property type="match status" value="1"/>
</dbReference>
<proteinExistence type="inferred from homology"/>
<dbReference type="InterPro" id="IPR036410">
    <property type="entry name" value="HSP_DnaJ_Cys-rich_dom_sf"/>
</dbReference>
<dbReference type="GO" id="GO:0003677">
    <property type="term" value="F:DNA binding"/>
    <property type="evidence" value="ECO:0007669"/>
    <property type="project" value="InterPro"/>
</dbReference>
<evidence type="ECO:0000256" key="5">
    <source>
        <dbReference type="PROSITE-ProRule" id="PRU00546"/>
    </source>
</evidence>
<dbReference type="PANTHER" id="PTHR43888">
    <property type="entry name" value="DNAJ-LIKE-2, ISOFORM A-RELATED"/>
    <property type="match status" value="1"/>
</dbReference>
<dbReference type="Gene3D" id="2.60.260.20">
    <property type="entry name" value="Urease metallochaperone UreE, N-terminal domain"/>
    <property type="match status" value="2"/>
</dbReference>
<feature type="compositionally biased region" description="Basic and acidic residues" evidence="6">
    <location>
        <begin position="1740"/>
        <end position="1750"/>
    </location>
</feature>
<accession>A0A1J1I838</accession>
<dbReference type="FunFam" id="2.60.260.20:FF:000003">
    <property type="entry name" value="DnaJ subfamily A member 2"/>
    <property type="match status" value="1"/>
</dbReference>
<evidence type="ECO:0000256" key="3">
    <source>
        <dbReference type="ARBA" id="ARBA00022771"/>
    </source>
</evidence>
<dbReference type="PROSITE" id="PS50812">
    <property type="entry name" value="PWWP"/>
    <property type="match status" value="1"/>
</dbReference>
<dbReference type="InterPro" id="IPR018253">
    <property type="entry name" value="DnaJ_domain_CS"/>
</dbReference>
<dbReference type="Pfam" id="PF00226">
    <property type="entry name" value="DnaJ"/>
    <property type="match status" value="1"/>
</dbReference>
<dbReference type="SUPFAM" id="SSF57938">
    <property type="entry name" value="DnaJ/Hsp40 cysteine-rich domain"/>
    <property type="match status" value="1"/>
</dbReference>